<feature type="transmembrane region" description="Helical" evidence="5">
    <location>
        <begin position="234"/>
        <end position="256"/>
    </location>
</feature>
<sequence length="349" mass="36245">MTIAAFVVGLVLLIVGAEGLVRGASRLAARLGISSLIIGLTVVAFGTSSPELAVSLKAAIDGQAGLAMGNVVGSNIFNVLFILGLSALIVPLAVAQQLVRIDIPLMVALSVLVLLLSLDEAIGRFDGLVLVTALAAYTTFLLRQGRRAASPESTTRASPPWGTDMLLVAGGLGLLVIGSRWFVEGAVAFAAYLGVSDQVIGLTIIAAGTSLPELVTSIIAALRGERDIAVGNVVGSNVFNILGVLGLTGLLAPSGIALSEAMVGFDLPVMIAVALACLPICFTGGQISRWEGGVFLGYYLAYTLYLILAAARHDALPGFSVVMLYFVLPITALTLALLTFRDFRRPRIR</sequence>
<feature type="domain" description="Sodium/calcium exchanger membrane region" evidence="6">
    <location>
        <begin position="3"/>
        <end position="142"/>
    </location>
</feature>
<accession>A0ABT6V0R7</accession>
<keyword evidence="2 5" id="KW-0812">Transmembrane</keyword>
<dbReference type="Pfam" id="PF01699">
    <property type="entry name" value="Na_Ca_ex"/>
    <property type="match status" value="2"/>
</dbReference>
<evidence type="ECO:0000256" key="4">
    <source>
        <dbReference type="ARBA" id="ARBA00023136"/>
    </source>
</evidence>
<dbReference type="PANTHER" id="PTHR10846:SF8">
    <property type="entry name" value="INNER MEMBRANE PROTEIN YRBG"/>
    <property type="match status" value="1"/>
</dbReference>
<feature type="transmembrane region" description="Helical" evidence="5">
    <location>
        <begin position="262"/>
        <end position="282"/>
    </location>
</feature>
<dbReference type="Proteomes" id="UP001225957">
    <property type="component" value="Unassembled WGS sequence"/>
</dbReference>
<evidence type="ECO:0000256" key="5">
    <source>
        <dbReference type="SAM" id="Phobius"/>
    </source>
</evidence>
<feature type="transmembrane region" description="Helical" evidence="5">
    <location>
        <begin position="294"/>
        <end position="312"/>
    </location>
</feature>
<feature type="domain" description="Sodium/calcium exchanger membrane region" evidence="6">
    <location>
        <begin position="166"/>
        <end position="307"/>
    </location>
</feature>
<proteinExistence type="predicted"/>
<keyword evidence="4 5" id="KW-0472">Membrane</keyword>
<gene>
    <name evidence="7" type="ORF">QLQ83_12020</name>
</gene>
<dbReference type="RefSeq" id="WP_282735762.1">
    <property type="nucleotide sequence ID" value="NZ_JASCQP010000027.1"/>
</dbReference>
<feature type="transmembrane region" description="Helical" evidence="5">
    <location>
        <begin position="101"/>
        <end position="118"/>
    </location>
</feature>
<dbReference type="InterPro" id="IPR044880">
    <property type="entry name" value="NCX_ion-bd_dom_sf"/>
</dbReference>
<evidence type="ECO:0000313" key="8">
    <source>
        <dbReference type="Proteomes" id="UP001225957"/>
    </source>
</evidence>
<comment type="subcellular location">
    <subcellularLocation>
        <location evidence="1">Membrane</location>
        <topology evidence="1">Multi-pass membrane protein</topology>
    </subcellularLocation>
</comment>
<protein>
    <submittedName>
        <fullName evidence="7">Calcium/sodium antiporter</fullName>
    </submittedName>
</protein>
<feature type="transmembrane region" description="Helical" evidence="5">
    <location>
        <begin position="124"/>
        <end position="142"/>
    </location>
</feature>
<comment type="caution">
    <text evidence="7">The sequence shown here is derived from an EMBL/GenBank/DDBJ whole genome shotgun (WGS) entry which is preliminary data.</text>
</comment>
<dbReference type="InterPro" id="IPR004837">
    <property type="entry name" value="NaCa_Exmemb"/>
</dbReference>
<feature type="transmembrane region" description="Helical" evidence="5">
    <location>
        <begin position="199"/>
        <end position="222"/>
    </location>
</feature>
<dbReference type="Gene3D" id="6.10.280.80">
    <property type="entry name" value="NCX, peripheral helical region"/>
    <property type="match status" value="1"/>
</dbReference>
<name>A0ABT6V0R7_9GAMM</name>
<evidence type="ECO:0000256" key="2">
    <source>
        <dbReference type="ARBA" id="ARBA00022692"/>
    </source>
</evidence>
<dbReference type="NCBIfam" id="TIGR00367">
    <property type="entry name" value="calcium/sodium antiporter"/>
    <property type="match status" value="1"/>
</dbReference>
<organism evidence="7 8">
    <name type="scientific">Halomonas rhizosphaerae</name>
    <dbReference type="NCBI Taxonomy" id="3043296"/>
    <lineage>
        <taxon>Bacteria</taxon>
        <taxon>Pseudomonadati</taxon>
        <taxon>Pseudomonadota</taxon>
        <taxon>Gammaproteobacteria</taxon>
        <taxon>Oceanospirillales</taxon>
        <taxon>Halomonadaceae</taxon>
        <taxon>Halomonas</taxon>
    </lineage>
</organism>
<evidence type="ECO:0000256" key="3">
    <source>
        <dbReference type="ARBA" id="ARBA00022989"/>
    </source>
</evidence>
<feature type="transmembrane region" description="Helical" evidence="5">
    <location>
        <begin position="163"/>
        <end position="183"/>
    </location>
</feature>
<keyword evidence="8" id="KW-1185">Reference proteome</keyword>
<feature type="transmembrane region" description="Helical" evidence="5">
    <location>
        <begin position="318"/>
        <end position="340"/>
    </location>
</feature>
<dbReference type="InterPro" id="IPR004481">
    <property type="entry name" value="K/Na/Ca-exchanger"/>
</dbReference>
<evidence type="ECO:0000313" key="7">
    <source>
        <dbReference type="EMBL" id="MDI5891825.1"/>
    </source>
</evidence>
<reference evidence="7 8" key="1">
    <citation type="submission" date="2023-04" db="EMBL/GenBank/DDBJ databases">
        <title>Halomonas strains isolated from rhizosphere soil.</title>
        <authorList>
            <person name="Xu L."/>
            <person name="Sun J.-Q."/>
        </authorList>
    </citation>
    <scope>NUCLEOTIDE SEQUENCE [LARGE SCALE GENOMIC DNA]</scope>
    <source>
        <strain evidence="7 8">LR5S20</strain>
    </source>
</reference>
<keyword evidence="3 5" id="KW-1133">Transmembrane helix</keyword>
<dbReference type="PANTHER" id="PTHR10846">
    <property type="entry name" value="SODIUM/POTASSIUM/CALCIUM EXCHANGER"/>
    <property type="match status" value="1"/>
</dbReference>
<evidence type="ECO:0000256" key="1">
    <source>
        <dbReference type="ARBA" id="ARBA00004141"/>
    </source>
</evidence>
<dbReference type="Gene3D" id="1.20.1420.30">
    <property type="entry name" value="NCX, central ion-binding region"/>
    <property type="match status" value="1"/>
</dbReference>
<dbReference type="EMBL" id="JASCQP010000027">
    <property type="protein sequence ID" value="MDI5891825.1"/>
    <property type="molecule type" value="Genomic_DNA"/>
</dbReference>
<evidence type="ECO:0000259" key="6">
    <source>
        <dbReference type="Pfam" id="PF01699"/>
    </source>
</evidence>
<feature type="transmembrane region" description="Helical" evidence="5">
    <location>
        <begin position="76"/>
        <end position="94"/>
    </location>
</feature>